<proteinExistence type="predicted"/>
<evidence type="ECO:0000259" key="1">
    <source>
        <dbReference type="Pfam" id="PF26215"/>
    </source>
</evidence>
<feature type="domain" description="Helix-turn-helix" evidence="1">
    <location>
        <begin position="310"/>
        <end position="355"/>
    </location>
</feature>
<organism evidence="2 3">
    <name type="scientific">Ranitomeya imitator</name>
    <name type="common">mimic poison frog</name>
    <dbReference type="NCBI Taxonomy" id="111125"/>
    <lineage>
        <taxon>Eukaryota</taxon>
        <taxon>Metazoa</taxon>
        <taxon>Chordata</taxon>
        <taxon>Craniata</taxon>
        <taxon>Vertebrata</taxon>
        <taxon>Euteleostomi</taxon>
        <taxon>Amphibia</taxon>
        <taxon>Batrachia</taxon>
        <taxon>Anura</taxon>
        <taxon>Neobatrachia</taxon>
        <taxon>Hyloidea</taxon>
        <taxon>Dendrobatidae</taxon>
        <taxon>Dendrobatinae</taxon>
        <taxon>Ranitomeya</taxon>
    </lineage>
</organism>
<evidence type="ECO:0000313" key="2">
    <source>
        <dbReference type="EMBL" id="CAJ0958388.1"/>
    </source>
</evidence>
<protein>
    <recommendedName>
        <fullName evidence="1">Helix-turn-helix domain-containing protein</fullName>
    </recommendedName>
</protein>
<dbReference type="Proteomes" id="UP001176940">
    <property type="component" value="Unassembled WGS sequence"/>
</dbReference>
<dbReference type="PANTHER" id="PTHR21301">
    <property type="entry name" value="REVERSE TRANSCRIPTASE"/>
    <property type="match status" value="1"/>
</dbReference>
<evidence type="ECO:0000313" key="3">
    <source>
        <dbReference type="Proteomes" id="UP001176940"/>
    </source>
</evidence>
<dbReference type="EMBL" id="CAUEEQ010045371">
    <property type="protein sequence ID" value="CAJ0958388.1"/>
    <property type="molecule type" value="Genomic_DNA"/>
</dbReference>
<comment type="caution">
    <text evidence="2">The sequence shown here is derived from an EMBL/GenBank/DDBJ whole genome shotgun (WGS) entry which is preliminary data.</text>
</comment>
<gene>
    <name evidence="2" type="ORF">RIMI_LOCUS16327604</name>
</gene>
<dbReference type="Pfam" id="PF26215">
    <property type="entry name" value="HTH_animal"/>
    <property type="match status" value="1"/>
</dbReference>
<sequence>MVALHGRERLLTKLWKDWGKERETWYHHKSEWRSGVSVIPKYSGAMRTLKPNGETGRGGLEVTRAYHMTRNSDQKTPHCPCPQKIHKNLQNPPGRQIVASTDSFLAPIDIFLEKILTPLIRNISSFPLDTGAFLETVQNINPVSTDTFLVSFEVKDLYTSIPHIDGINSTRWLLSTSNMNHDLIDFCCDLLSIVLTNNFFLFEDTYYLQIKGSAMGSNVAPLMPTPTWPTMKTPSSMPTISSVATWWCGNGDLTSLHKFFQFLKTSWPGLYFTMRYDYNQISFLDTLVIKDDSGNLSTDLYSKPTDRNSLLHYDSFHPRNMKKSIPKSQIHRVAKIVSNPVLKEQSIQEMKSKFLPLEVRATPWIIGFHSYTNITLQHTKSIGRFANIGTIYKRPTLPLKSSKIPFYPASGEQAI</sequence>
<keyword evidence="3" id="KW-1185">Reference proteome</keyword>
<name>A0ABN9M413_9NEOB</name>
<dbReference type="InterPro" id="IPR058912">
    <property type="entry name" value="HTH_animal"/>
</dbReference>
<accession>A0ABN9M413</accession>
<dbReference type="PANTHER" id="PTHR21301:SF12">
    <property type="match status" value="1"/>
</dbReference>
<reference evidence="2" key="1">
    <citation type="submission" date="2023-07" db="EMBL/GenBank/DDBJ databases">
        <authorList>
            <person name="Stuckert A."/>
        </authorList>
    </citation>
    <scope>NUCLEOTIDE SEQUENCE</scope>
</reference>